<feature type="signal peptide" evidence="1">
    <location>
        <begin position="1"/>
        <end position="21"/>
    </location>
</feature>
<dbReference type="RefSeq" id="WP_058459560.1">
    <property type="nucleotide sequence ID" value="NZ_CAAAIY010000010.1"/>
</dbReference>
<dbReference type="InterPro" id="IPR038177">
    <property type="entry name" value="IAT_beta_sf"/>
</dbReference>
<dbReference type="AlphaFoldDB" id="A0A0W0RQH6"/>
<name>A0A0W0RQH6_LEGBO</name>
<sequence>MYKKQLISSLLGFLVADILFANEVATTSSLQNFYNNYNNYWHAGPWTSRFTSQGLISRSELAGFVDGMIPVLGQSDRLVYVDGAFMGGRNQSMVASMGTGIRSIHNIQSDEVILGGFFFADYQRMNLMNNQLHTWIANPGLELLTKHHEARVQGYFPMGKRSQPYLSMMASNMPQFVLHDSGKTNIAQTSGHTFIDAPVSLTHEYGVGVEGEVGRYIPIAGGVWLRGGVYHFDYHNAPSVNGWEANIEVYAGKNISLLVQDNYDNQNKNWFSFGVRLSFGGPDYTQVNQLRNRMEEPIIRHIARQPSGAAIPIRESYILTGPTQIINDIWFFSPSGTNYTNFNSNICTAEHPCQTLNQSIADGITATVTRPANLWFASGNYTLPANNGSQVVYLGNGQILSGRSADFTTSATLARPIINGGLWWYGNGSFQDMNIINSGQINVIDNSVAALGADNNLTVNNASVVARAQGVTVNGIESDNLSVNNAVISAEGDQFVIAASALNAINVTNSELSALGTDAGQIFGVIGNQLATPVNVVVRNSNIKVVSTGDSSFVLGVWGINTGTVIVDDSVISAIGPRIVVGVDSDGGNVEVNRSSIYSEGGDSLVNGIFAQGSIRAQEVNITARNNSTGESLGIVNNMGDVFLTDSTINSFSTAIAYGISANGGNVFSTNNIIFAQSSSAIPGRWVLGIYANQNATINSSKVTAQNISTAATSVTQGIVSDGVLTFEGGESSVSATSSTPASSDAVIGAEGVINNSNPKSQCSINGGASADCA</sequence>
<evidence type="ECO:0000313" key="2">
    <source>
        <dbReference type="EMBL" id="KTC73278.1"/>
    </source>
</evidence>
<protein>
    <recommendedName>
        <fullName evidence="4">Inverse autotransporter beta-domain domain-containing protein</fullName>
    </recommendedName>
</protein>
<organism evidence="2 3">
    <name type="scientific">Legionella bozemanae</name>
    <name type="common">Fluoribacter bozemanae</name>
    <dbReference type="NCBI Taxonomy" id="447"/>
    <lineage>
        <taxon>Bacteria</taxon>
        <taxon>Pseudomonadati</taxon>
        <taxon>Pseudomonadota</taxon>
        <taxon>Gammaproteobacteria</taxon>
        <taxon>Legionellales</taxon>
        <taxon>Legionellaceae</taxon>
        <taxon>Legionella</taxon>
    </lineage>
</organism>
<dbReference type="STRING" id="447.Lboz_1924"/>
<dbReference type="PATRIC" id="fig|447.4.peg.2052"/>
<keyword evidence="3" id="KW-1185">Reference proteome</keyword>
<accession>A0A0W0RQH6</accession>
<dbReference type="EMBL" id="LNXU01000019">
    <property type="protein sequence ID" value="KTC73278.1"/>
    <property type="molecule type" value="Genomic_DNA"/>
</dbReference>
<gene>
    <name evidence="2" type="ORF">Lboz_1924</name>
</gene>
<feature type="chain" id="PRO_5006911151" description="Inverse autotransporter beta-domain domain-containing protein" evidence="1">
    <location>
        <begin position="22"/>
        <end position="774"/>
    </location>
</feature>
<dbReference type="Proteomes" id="UP000054695">
    <property type="component" value="Unassembled WGS sequence"/>
</dbReference>
<comment type="caution">
    <text evidence="2">The sequence shown here is derived from an EMBL/GenBank/DDBJ whole genome shotgun (WGS) entry which is preliminary data.</text>
</comment>
<dbReference type="OrthoDB" id="5647610at2"/>
<evidence type="ECO:0000256" key="1">
    <source>
        <dbReference type="SAM" id="SignalP"/>
    </source>
</evidence>
<reference evidence="2 3" key="1">
    <citation type="submission" date="2015-11" db="EMBL/GenBank/DDBJ databases">
        <title>Genomic analysis of 38 Legionella species identifies large and diverse effector repertoires.</title>
        <authorList>
            <person name="Burstein D."/>
            <person name="Amaro F."/>
            <person name="Zusman T."/>
            <person name="Lifshitz Z."/>
            <person name="Cohen O."/>
            <person name="Gilbert J.A."/>
            <person name="Pupko T."/>
            <person name="Shuman H.A."/>
            <person name="Segal G."/>
        </authorList>
    </citation>
    <scope>NUCLEOTIDE SEQUENCE [LARGE SCALE GENOMIC DNA]</scope>
    <source>
        <strain evidence="2 3">WIGA</strain>
    </source>
</reference>
<evidence type="ECO:0000313" key="3">
    <source>
        <dbReference type="Proteomes" id="UP000054695"/>
    </source>
</evidence>
<keyword evidence="1" id="KW-0732">Signal</keyword>
<proteinExistence type="predicted"/>
<dbReference type="Gene3D" id="2.40.160.160">
    <property type="entry name" value="Inverse autotransporter, beta-domain"/>
    <property type="match status" value="1"/>
</dbReference>
<evidence type="ECO:0008006" key="4">
    <source>
        <dbReference type="Google" id="ProtNLM"/>
    </source>
</evidence>